<sequence length="336" mass="37632">MSEQRQPLLSIIVIAYDMQRQALNTLRSLASDYQQDVDAADYEVIAVENRSARTLDAQAIAELPGDFRYFLRDEPGVSPAAAINFAFAQARGRYIGLLIDGARMVTPGVIKHTLMAFRMNEQALVAVPGFHLGEHDQQFHLTNGYSEASEIGLLQSVDWPRNGYGLFDIACWSPGNARGALQPFMECNCLFASAECFREIGQADERFQCPGGGMLNLDVYRRLAMLPATQLVVLAGEGSFHQLHGGVTTSESGRREQILQRQQEEYLAIRGQPYHSPTLEPLLLGQFKWPATRFLELSAEWAQKRFQRFANDGRDPFADEQIKRESLRALGHVADH</sequence>
<dbReference type="AlphaFoldDB" id="A0AAQ1KEJ1"/>
<dbReference type="Pfam" id="PF00535">
    <property type="entry name" value="Glycos_transf_2"/>
    <property type="match status" value="1"/>
</dbReference>
<keyword evidence="1" id="KW-0997">Cell inner membrane</keyword>
<dbReference type="CDD" id="cd00761">
    <property type="entry name" value="Glyco_tranf_GTA_type"/>
    <property type="match status" value="1"/>
</dbReference>
<proteinExistence type="predicted"/>
<evidence type="ECO:0000256" key="1">
    <source>
        <dbReference type="ARBA" id="ARBA00022519"/>
    </source>
</evidence>
<dbReference type="Proteomes" id="UP000183385">
    <property type="component" value="Unassembled WGS sequence"/>
</dbReference>
<dbReference type="GO" id="GO:0016740">
    <property type="term" value="F:transferase activity"/>
    <property type="evidence" value="ECO:0007669"/>
    <property type="project" value="UniProtKB-KW"/>
</dbReference>
<accession>A0AAQ1KEJ1</accession>
<keyword evidence="1" id="KW-1003">Cell membrane</keyword>
<keyword evidence="1" id="KW-0472">Membrane</keyword>
<dbReference type="RefSeq" id="WP_074978266.1">
    <property type="nucleotide sequence ID" value="NZ_BGPP01000008.1"/>
</dbReference>
<keyword evidence="4" id="KW-1185">Reference proteome</keyword>
<protein>
    <submittedName>
        <fullName evidence="3">Glycosyl transferase family 2</fullName>
    </submittedName>
</protein>
<evidence type="ECO:0000313" key="3">
    <source>
        <dbReference type="EMBL" id="SFC32786.1"/>
    </source>
</evidence>
<dbReference type="SUPFAM" id="SSF53448">
    <property type="entry name" value="Nucleotide-diphospho-sugar transferases"/>
    <property type="match status" value="1"/>
</dbReference>
<name>A0AAQ1KEJ1_9PSED</name>
<dbReference type="Gene3D" id="3.90.550.10">
    <property type="entry name" value="Spore Coat Polysaccharide Biosynthesis Protein SpsA, Chain A"/>
    <property type="match status" value="1"/>
</dbReference>
<feature type="domain" description="Glycosyltransferase 2-like" evidence="2">
    <location>
        <begin position="10"/>
        <end position="122"/>
    </location>
</feature>
<organism evidence="3 4">
    <name type="scientific">Pseudomonas citronellolis</name>
    <dbReference type="NCBI Taxonomy" id="53408"/>
    <lineage>
        <taxon>Bacteria</taxon>
        <taxon>Pseudomonadati</taxon>
        <taxon>Pseudomonadota</taxon>
        <taxon>Gammaproteobacteria</taxon>
        <taxon>Pseudomonadales</taxon>
        <taxon>Pseudomonadaceae</taxon>
        <taxon>Pseudomonas</taxon>
    </lineage>
</organism>
<reference evidence="3 4" key="1">
    <citation type="submission" date="2016-10" db="EMBL/GenBank/DDBJ databases">
        <authorList>
            <person name="Varghese N."/>
            <person name="Submissions S."/>
        </authorList>
    </citation>
    <scope>NUCLEOTIDE SEQUENCE [LARGE SCALE GENOMIC DNA]</scope>
    <source>
        <strain evidence="3 4">LMG 18378</strain>
    </source>
</reference>
<dbReference type="InterPro" id="IPR001173">
    <property type="entry name" value="Glyco_trans_2-like"/>
</dbReference>
<comment type="caution">
    <text evidence="3">The sequence shown here is derived from an EMBL/GenBank/DDBJ whole genome shotgun (WGS) entry which is preliminary data.</text>
</comment>
<evidence type="ECO:0000313" key="4">
    <source>
        <dbReference type="Proteomes" id="UP000183385"/>
    </source>
</evidence>
<gene>
    <name evidence="3" type="ORF">SAMN05216577_104241</name>
</gene>
<dbReference type="EMBL" id="FOLS01000004">
    <property type="protein sequence ID" value="SFC32786.1"/>
    <property type="molecule type" value="Genomic_DNA"/>
</dbReference>
<evidence type="ECO:0000259" key="2">
    <source>
        <dbReference type="Pfam" id="PF00535"/>
    </source>
</evidence>
<dbReference type="InterPro" id="IPR029044">
    <property type="entry name" value="Nucleotide-diphossugar_trans"/>
</dbReference>
<keyword evidence="3" id="KW-0808">Transferase</keyword>